<evidence type="ECO:0000256" key="7">
    <source>
        <dbReference type="ARBA" id="ARBA00023163"/>
    </source>
</evidence>
<dbReference type="Gene3D" id="1.10.8.60">
    <property type="match status" value="1"/>
</dbReference>
<dbReference type="PROSITE" id="PS00688">
    <property type="entry name" value="SIGMA54_INTERACT_3"/>
    <property type="match status" value="1"/>
</dbReference>
<dbReference type="PRINTS" id="PR01590">
    <property type="entry name" value="HTHFIS"/>
</dbReference>
<dbReference type="Gene3D" id="1.10.10.60">
    <property type="entry name" value="Homeodomain-like"/>
    <property type="match status" value="1"/>
</dbReference>
<dbReference type="Pfam" id="PF00158">
    <property type="entry name" value="Sigma54_activat"/>
    <property type="match status" value="1"/>
</dbReference>
<evidence type="ECO:0000256" key="2">
    <source>
        <dbReference type="ARBA" id="ARBA00022840"/>
    </source>
</evidence>
<dbReference type="InterPro" id="IPR058031">
    <property type="entry name" value="AAA_lid_NorR"/>
</dbReference>
<evidence type="ECO:0000256" key="8">
    <source>
        <dbReference type="SAM" id="MobiDB-lite"/>
    </source>
</evidence>
<dbReference type="PROSITE" id="PS00676">
    <property type="entry name" value="SIGMA54_INTERACT_2"/>
    <property type="match status" value="1"/>
</dbReference>
<keyword evidence="2" id="KW-0067">ATP-binding</keyword>
<dbReference type="InterPro" id="IPR009057">
    <property type="entry name" value="Homeodomain-like_sf"/>
</dbReference>
<feature type="region of interest" description="Disordered" evidence="8">
    <location>
        <begin position="1"/>
        <end position="20"/>
    </location>
</feature>
<name>A0A918UDE2_9SPHN</name>
<evidence type="ECO:0000256" key="6">
    <source>
        <dbReference type="ARBA" id="ARBA00023159"/>
    </source>
</evidence>
<dbReference type="GO" id="GO:0006355">
    <property type="term" value="P:regulation of DNA-templated transcription"/>
    <property type="evidence" value="ECO:0007669"/>
    <property type="project" value="InterPro"/>
</dbReference>
<dbReference type="Pfam" id="PF01590">
    <property type="entry name" value="GAF"/>
    <property type="match status" value="1"/>
</dbReference>
<sequence length="668" mass="72544">MAYTRPRPAAQHRDSTMRADPRLAPRFAGEWRAMMQQPQGHAAPIAPTRDYLAQVERNWERFIANQPVEDAAIRPVVLQSWRRSRALGVDPFRAGALPVATPDHMRHLRVRNELFLEALLGRIPQLWHELDRRRCAIAAADADGVLLTIDGNRDYVAHLSQDFSAPGFGWDERNSGTNAIGTALALGRGVQIHAHEHFCQADKRLTCMAQIVRDPHDRRVLGVIDLTSDDAGSVDAMRDLLCRIIGEVGDDISASVTAELARVRDAYAAAQRGGEGLVAFDRYGRVVAFQGMRHGGPELAAGQSLTGFDAECVRGRFLPEFGGGEADQWLRGADIEWFRDGSGGLIHFARPPAIRPVRAPVTLAPSLAVVAAASPSLTPLLQRAQLYARRSMPILLLGETGNGKDVTARAIHAATAGKDAPFIAVNCAALPRDLAASELFGHAEGAFTGARRGGARGKFEEADGGTIFLDEIGDMPLELQPYLLRVLEDRIVCRLGESRERPVTVQVIAATNRSLAADRDAGRFRADLWFRLAGGTIELPSLRHRLADLAPLIDALLDQILLPGEARPALEPGLIAVLAAHDWPGNLRELRNVLEGLVAMSPDGVLALADLPDGLVPRGTAGGGQLGRIERDAIIAALERSNGDVPQAARELGISRATIYRRLRKYRQ</sequence>
<dbReference type="InterPro" id="IPR027417">
    <property type="entry name" value="P-loop_NTPase"/>
</dbReference>
<keyword evidence="6" id="KW-0010">Activator</keyword>
<keyword evidence="1" id="KW-0547">Nucleotide-binding</keyword>
<dbReference type="SUPFAM" id="SSF52540">
    <property type="entry name" value="P-loop containing nucleoside triphosphate hydrolases"/>
    <property type="match status" value="1"/>
</dbReference>
<dbReference type="Pfam" id="PF02954">
    <property type="entry name" value="HTH_8"/>
    <property type="match status" value="1"/>
</dbReference>
<keyword evidence="11" id="KW-1185">Reference proteome</keyword>
<evidence type="ECO:0000313" key="10">
    <source>
        <dbReference type="EMBL" id="GGY91987.1"/>
    </source>
</evidence>
<dbReference type="SUPFAM" id="SSF46689">
    <property type="entry name" value="Homeodomain-like"/>
    <property type="match status" value="1"/>
</dbReference>
<proteinExistence type="predicted"/>
<reference evidence="10" key="1">
    <citation type="journal article" date="2014" name="Int. J. Syst. Evol. Microbiol.">
        <title>Complete genome sequence of Corynebacterium casei LMG S-19264T (=DSM 44701T), isolated from a smear-ripened cheese.</title>
        <authorList>
            <consortium name="US DOE Joint Genome Institute (JGI-PGF)"/>
            <person name="Walter F."/>
            <person name="Albersmeier A."/>
            <person name="Kalinowski J."/>
            <person name="Ruckert C."/>
        </authorList>
    </citation>
    <scope>NUCLEOTIDE SEQUENCE</scope>
    <source>
        <strain evidence="10">KCTC 32255</strain>
    </source>
</reference>
<keyword evidence="3" id="KW-0902">Two-component regulatory system</keyword>
<dbReference type="InterPro" id="IPR002078">
    <property type="entry name" value="Sigma_54_int"/>
</dbReference>
<evidence type="ECO:0000256" key="3">
    <source>
        <dbReference type="ARBA" id="ARBA00023012"/>
    </source>
</evidence>
<reference evidence="10" key="2">
    <citation type="submission" date="2020-09" db="EMBL/GenBank/DDBJ databases">
        <authorList>
            <person name="Sun Q."/>
            <person name="Kim S."/>
        </authorList>
    </citation>
    <scope>NUCLEOTIDE SEQUENCE</scope>
    <source>
        <strain evidence="10">KCTC 32255</strain>
    </source>
</reference>
<dbReference type="Proteomes" id="UP000648075">
    <property type="component" value="Unassembled WGS sequence"/>
</dbReference>
<evidence type="ECO:0000256" key="1">
    <source>
        <dbReference type="ARBA" id="ARBA00022741"/>
    </source>
</evidence>
<dbReference type="InterPro" id="IPR029016">
    <property type="entry name" value="GAF-like_dom_sf"/>
</dbReference>
<dbReference type="Gene3D" id="3.40.50.300">
    <property type="entry name" value="P-loop containing nucleotide triphosphate hydrolases"/>
    <property type="match status" value="1"/>
</dbReference>
<dbReference type="GO" id="GO:0000160">
    <property type="term" value="P:phosphorelay signal transduction system"/>
    <property type="evidence" value="ECO:0007669"/>
    <property type="project" value="UniProtKB-KW"/>
</dbReference>
<dbReference type="PANTHER" id="PTHR32071">
    <property type="entry name" value="TRANSCRIPTIONAL REGULATORY PROTEIN"/>
    <property type="match status" value="1"/>
</dbReference>
<dbReference type="FunFam" id="3.40.50.300:FF:000006">
    <property type="entry name" value="DNA-binding transcriptional regulator NtrC"/>
    <property type="match status" value="1"/>
</dbReference>
<organism evidence="10 11">
    <name type="scientific">Novosphingobium colocasiae</name>
    <dbReference type="NCBI Taxonomy" id="1256513"/>
    <lineage>
        <taxon>Bacteria</taxon>
        <taxon>Pseudomonadati</taxon>
        <taxon>Pseudomonadota</taxon>
        <taxon>Alphaproteobacteria</taxon>
        <taxon>Sphingomonadales</taxon>
        <taxon>Sphingomonadaceae</taxon>
        <taxon>Novosphingobium</taxon>
    </lineage>
</organism>
<evidence type="ECO:0000259" key="9">
    <source>
        <dbReference type="PROSITE" id="PS50045"/>
    </source>
</evidence>
<accession>A0A918UDE2</accession>
<dbReference type="AlphaFoldDB" id="A0A918UDE2"/>
<dbReference type="RefSeq" id="WP_189619351.1">
    <property type="nucleotide sequence ID" value="NZ_BMZA01000001.1"/>
</dbReference>
<dbReference type="EMBL" id="BMZA01000001">
    <property type="protein sequence ID" value="GGY91987.1"/>
    <property type="molecule type" value="Genomic_DNA"/>
</dbReference>
<evidence type="ECO:0000256" key="5">
    <source>
        <dbReference type="ARBA" id="ARBA00023125"/>
    </source>
</evidence>
<keyword evidence="7" id="KW-0804">Transcription</keyword>
<keyword evidence="4" id="KW-0805">Transcription regulation</keyword>
<dbReference type="Gene3D" id="3.30.450.40">
    <property type="match status" value="1"/>
</dbReference>
<gene>
    <name evidence="10" type="ORF">GCM10011614_03370</name>
</gene>
<evidence type="ECO:0000256" key="4">
    <source>
        <dbReference type="ARBA" id="ARBA00023015"/>
    </source>
</evidence>
<dbReference type="InterPro" id="IPR025944">
    <property type="entry name" value="Sigma_54_int_dom_CS"/>
</dbReference>
<evidence type="ECO:0000313" key="11">
    <source>
        <dbReference type="Proteomes" id="UP000648075"/>
    </source>
</evidence>
<feature type="compositionally biased region" description="Basic and acidic residues" evidence="8">
    <location>
        <begin position="11"/>
        <end position="20"/>
    </location>
</feature>
<dbReference type="InterPro" id="IPR003018">
    <property type="entry name" value="GAF"/>
</dbReference>
<dbReference type="CDD" id="cd00009">
    <property type="entry name" value="AAA"/>
    <property type="match status" value="1"/>
</dbReference>
<dbReference type="InterPro" id="IPR002197">
    <property type="entry name" value="HTH_Fis"/>
</dbReference>
<dbReference type="GO" id="GO:0005524">
    <property type="term" value="F:ATP binding"/>
    <property type="evidence" value="ECO:0007669"/>
    <property type="project" value="UniProtKB-KW"/>
</dbReference>
<keyword evidence="5" id="KW-0238">DNA-binding</keyword>
<dbReference type="GO" id="GO:0043565">
    <property type="term" value="F:sequence-specific DNA binding"/>
    <property type="evidence" value="ECO:0007669"/>
    <property type="project" value="InterPro"/>
</dbReference>
<dbReference type="InterPro" id="IPR025943">
    <property type="entry name" value="Sigma_54_int_dom_ATP-bd_2"/>
</dbReference>
<dbReference type="InterPro" id="IPR003593">
    <property type="entry name" value="AAA+_ATPase"/>
</dbReference>
<feature type="domain" description="Sigma-54 factor interaction" evidence="9">
    <location>
        <begin position="370"/>
        <end position="599"/>
    </location>
</feature>
<dbReference type="Pfam" id="PF25601">
    <property type="entry name" value="AAA_lid_14"/>
    <property type="match status" value="1"/>
</dbReference>
<dbReference type="SMART" id="SM00382">
    <property type="entry name" value="AAA"/>
    <property type="match status" value="1"/>
</dbReference>
<protein>
    <submittedName>
        <fullName evidence="10">Sigma-54-dependent Fis family transcriptional regulator</fullName>
    </submittedName>
</protein>
<comment type="caution">
    <text evidence="10">The sequence shown here is derived from an EMBL/GenBank/DDBJ whole genome shotgun (WGS) entry which is preliminary data.</text>
</comment>
<dbReference type="PROSITE" id="PS50045">
    <property type="entry name" value="SIGMA54_INTERACT_4"/>
    <property type="match status" value="1"/>
</dbReference>